<evidence type="ECO:0000256" key="5">
    <source>
        <dbReference type="ARBA" id="ARBA00022989"/>
    </source>
</evidence>
<evidence type="ECO:0000259" key="8">
    <source>
        <dbReference type="PROSITE" id="PS50928"/>
    </source>
</evidence>
<keyword evidence="6 7" id="KW-0472">Membrane</keyword>
<evidence type="ECO:0000256" key="1">
    <source>
        <dbReference type="ARBA" id="ARBA00004651"/>
    </source>
</evidence>
<keyword evidence="2 7" id="KW-0813">Transport</keyword>
<dbReference type="SUPFAM" id="SSF161098">
    <property type="entry name" value="MetI-like"/>
    <property type="match status" value="1"/>
</dbReference>
<dbReference type="RefSeq" id="WP_135483190.1">
    <property type="nucleotide sequence ID" value="NZ_SRMF01000003.1"/>
</dbReference>
<organism evidence="9 10">
    <name type="scientific">Natronospirillum operosum</name>
    <dbReference type="NCBI Taxonomy" id="2759953"/>
    <lineage>
        <taxon>Bacteria</taxon>
        <taxon>Pseudomonadati</taxon>
        <taxon>Pseudomonadota</taxon>
        <taxon>Gammaproteobacteria</taxon>
        <taxon>Oceanospirillales</taxon>
        <taxon>Natronospirillaceae</taxon>
        <taxon>Natronospirillum</taxon>
    </lineage>
</organism>
<feature type="transmembrane region" description="Helical" evidence="7">
    <location>
        <begin position="280"/>
        <end position="305"/>
    </location>
</feature>
<feature type="transmembrane region" description="Helical" evidence="7">
    <location>
        <begin position="172"/>
        <end position="197"/>
    </location>
</feature>
<accession>A0A4Z0WEW2</accession>
<dbReference type="PANTHER" id="PTHR43227:SF7">
    <property type="entry name" value="ARABINOOLIGOSACCHARIDES TRANSPORT SYSTEM PERMEASE PROTEIN ARAP"/>
    <property type="match status" value="1"/>
</dbReference>
<dbReference type="InterPro" id="IPR035906">
    <property type="entry name" value="MetI-like_sf"/>
</dbReference>
<feature type="transmembrane region" description="Helical" evidence="7">
    <location>
        <begin position="125"/>
        <end position="146"/>
    </location>
</feature>
<comment type="caution">
    <text evidence="9">The sequence shown here is derived from an EMBL/GenBank/DDBJ whole genome shotgun (WGS) entry which is preliminary data.</text>
</comment>
<dbReference type="Proteomes" id="UP000297475">
    <property type="component" value="Unassembled WGS sequence"/>
</dbReference>
<evidence type="ECO:0000256" key="3">
    <source>
        <dbReference type="ARBA" id="ARBA00022475"/>
    </source>
</evidence>
<gene>
    <name evidence="9" type="ORF">E4656_10565</name>
</gene>
<feature type="domain" description="ABC transmembrane type-1" evidence="8">
    <location>
        <begin position="87"/>
        <end position="302"/>
    </location>
</feature>
<keyword evidence="3" id="KW-1003">Cell membrane</keyword>
<feature type="transmembrane region" description="Helical" evidence="7">
    <location>
        <begin position="92"/>
        <end position="113"/>
    </location>
</feature>
<evidence type="ECO:0000313" key="9">
    <source>
        <dbReference type="EMBL" id="TGG93481.1"/>
    </source>
</evidence>
<dbReference type="AlphaFoldDB" id="A0A4Z0WEW2"/>
<protein>
    <submittedName>
        <fullName evidence="9">Sugar ABC transporter permease</fullName>
    </submittedName>
</protein>
<dbReference type="Pfam" id="PF00528">
    <property type="entry name" value="BPD_transp_1"/>
    <property type="match status" value="1"/>
</dbReference>
<dbReference type="InterPro" id="IPR000515">
    <property type="entry name" value="MetI-like"/>
</dbReference>
<name>A0A4Z0WEW2_9GAMM</name>
<reference evidence="9 10" key="1">
    <citation type="submission" date="2019-04" db="EMBL/GenBank/DDBJ databases">
        <title>Natronospirillum operosus gen. nov., sp. nov., a haloalkaliphilic satellite isolated from decaying biomass of laboratory culture of cyanobacterium Geitlerinema sp. and proposal of Natronospirillaceae fam. nov. and Saccharospirillaceae fam. nov.</title>
        <authorList>
            <person name="Kevbrin V."/>
            <person name="Boltyanskaya Y."/>
            <person name="Koziaeva V."/>
            <person name="Grouzdev D.S."/>
            <person name="Park M."/>
            <person name="Cho J."/>
        </authorList>
    </citation>
    <scope>NUCLEOTIDE SEQUENCE [LARGE SCALE GENOMIC DNA]</scope>
    <source>
        <strain evidence="9 10">G-116</strain>
    </source>
</reference>
<dbReference type="GO" id="GO:0055085">
    <property type="term" value="P:transmembrane transport"/>
    <property type="evidence" value="ECO:0007669"/>
    <property type="project" value="InterPro"/>
</dbReference>
<evidence type="ECO:0000313" key="10">
    <source>
        <dbReference type="Proteomes" id="UP000297475"/>
    </source>
</evidence>
<dbReference type="InterPro" id="IPR050809">
    <property type="entry name" value="UgpAE/MalFG_permease"/>
</dbReference>
<comment type="subcellular location">
    <subcellularLocation>
        <location evidence="1 7">Cell membrane</location>
        <topology evidence="1 7">Multi-pass membrane protein</topology>
    </subcellularLocation>
</comment>
<sequence length="313" mass="35699">MQLTQFLSRRRAQKAESRSPLFSFLYSRKIAPYLFVSPFILSVLVLYLYPFYSAIQMSFQRVLPGQVFYVGLENYERVMNPIFFRALQNTSIYVVLTVILLTVLPLMLALILNHRLTRWSNFFRAAIFIPALTSVVVAGTIFRLIFGESDQALANQVLSFIGFSPLDWRYEAWTAMFLMVAMATWRWLGVNVIYFLAALQTVNNDLTEAASMDGANALQRFRHVTLPAIKPIIVFLVTITIINGFRMFEESYVLWESSSPGYIGLTVVRYIYREGIQNNALGFGAAVGIILLAIIFVVSMIQLYLTGAFKKEH</sequence>
<evidence type="ECO:0000256" key="2">
    <source>
        <dbReference type="ARBA" id="ARBA00022448"/>
    </source>
</evidence>
<dbReference type="PANTHER" id="PTHR43227">
    <property type="entry name" value="BLL4140 PROTEIN"/>
    <property type="match status" value="1"/>
</dbReference>
<feature type="transmembrane region" description="Helical" evidence="7">
    <location>
        <begin position="228"/>
        <end position="248"/>
    </location>
</feature>
<evidence type="ECO:0000256" key="7">
    <source>
        <dbReference type="RuleBase" id="RU363032"/>
    </source>
</evidence>
<proteinExistence type="inferred from homology"/>
<feature type="transmembrane region" description="Helical" evidence="7">
    <location>
        <begin position="30"/>
        <end position="49"/>
    </location>
</feature>
<dbReference type="Gene3D" id="1.10.3720.10">
    <property type="entry name" value="MetI-like"/>
    <property type="match status" value="1"/>
</dbReference>
<keyword evidence="4 7" id="KW-0812">Transmembrane</keyword>
<dbReference type="OrthoDB" id="9785347at2"/>
<dbReference type="CDD" id="cd06261">
    <property type="entry name" value="TM_PBP2"/>
    <property type="match status" value="1"/>
</dbReference>
<keyword evidence="5 7" id="KW-1133">Transmembrane helix</keyword>
<dbReference type="PROSITE" id="PS50928">
    <property type="entry name" value="ABC_TM1"/>
    <property type="match status" value="1"/>
</dbReference>
<evidence type="ECO:0000256" key="4">
    <source>
        <dbReference type="ARBA" id="ARBA00022692"/>
    </source>
</evidence>
<comment type="similarity">
    <text evidence="7">Belongs to the binding-protein-dependent transport system permease family.</text>
</comment>
<dbReference type="GO" id="GO:0005886">
    <property type="term" value="C:plasma membrane"/>
    <property type="evidence" value="ECO:0007669"/>
    <property type="project" value="UniProtKB-SubCell"/>
</dbReference>
<evidence type="ECO:0000256" key="6">
    <source>
        <dbReference type="ARBA" id="ARBA00023136"/>
    </source>
</evidence>
<dbReference type="EMBL" id="SRMF01000003">
    <property type="protein sequence ID" value="TGG93481.1"/>
    <property type="molecule type" value="Genomic_DNA"/>
</dbReference>
<keyword evidence="10" id="KW-1185">Reference proteome</keyword>